<proteinExistence type="predicted"/>
<sequence>MGKLKVKNSTTEQDLDCLLIDLCSIYIYAAVEGLKDNIKSSQILYREPGPAAEYVQNLVFHGLSMAADVALKSLLDFSPVTEAQMSFAEGTDWTQRCSQVILSKSKSSL</sequence>
<gene>
    <name evidence="1" type="ORF">XENORESO_002578</name>
</gene>
<protein>
    <submittedName>
        <fullName evidence="1">Uncharacterized protein</fullName>
    </submittedName>
</protein>
<accession>A0ABV0VNN2</accession>
<organism evidence="1 2">
    <name type="scientific">Xenotaenia resolanae</name>
    <dbReference type="NCBI Taxonomy" id="208358"/>
    <lineage>
        <taxon>Eukaryota</taxon>
        <taxon>Metazoa</taxon>
        <taxon>Chordata</taxon>
        <taxon>Craniata</taxon>
        <taxon>Vertebrata</taxon>
        <taxon>Euteleostomi</taxon>
        <taxon>Actinopterygii</taxon>
        <taxon>Neopterygii</taxon>
        <taxon>Teleostei</taxon>
        <taxon>Neoteleostei</taxon>
        <taxon>Acanthomorphata</taxon>
        <taxon>Ovalentaria</taxon>
        <taxon>Atherinomorphae</taxon>
        <taxon>Cyprinodontiformes</taxon>
        <taxon>Goodeidae</taxon>
        <taxon>Xenotaenia</taxon>
    </lineage>
</organism>
<evidence type="ECO:0000313" key="1">
    <source>
        <dbReference type="EMBL" id="MEQ2258806.1"/>
    </source>
</evidence>
<evidence type="ECO:0000313" key="2">
    <source>
        <dbReference type="Proteomes" id="UP001444071"/>
    </source>
</evidence>
<dbReference type="Proteomes" id="UP001444071">
    <property type="component" value="Unassembled WGS sequence"/>
</dbReference>
<keyword evidence="2" id="KW-1185">Reference proteome</keyword>
<name>A0ABV0VNN2_9TELE</name>
<comment type="caution">
    <text evidence="1">The sequence shown here is derived from an EMBL/GenBank/DDBJ whole genome shotgun (WGS) entry which is preliminary data.</text>
</comment>
<reference evidence="1 2" key="1">
    <citation type="submission" date="2021-06" db="EMBL/GenBank/DDBJ databases">
        <authorList>
            <person name="Palmer J.M."/>
        </authorList>
    </citation>
    <scope>NUCLEOTIDE SEQUENCE [LARGE SCALE GENOMIC DNA]</scope>
    <source>
        <strain evidence="1 2">XR_2019</strain>
        <tissue evidence="1">Muscle</tissue>
    </source>
</reference>
<dbReference type="EMBL" id="JAHRIM010001448">
    <property type="protein sequence ID" value="MEQ2258806.1"/>
    <property type="molecule type" value="Genomic_DNA"/>
</dbReference>